<dbReference type="Gene3D" id="3.40.190.10">
    <property type="entry name" value="Periplasmic binding protein-like II"/>
    <property type="match status" value="1"/>
</dbReference>
<proteinExistence type="predicted"/>
<name>A0ABT8ARE0_9HYPH</name>
<dbReference type="InterPro" id="IPR006311">
    <property type="entry name" value="TAT_signal"/>
</dbReference>
<evidence type="ECO:0000313" key="4">
    <source>
        <dbReference type="Proteomes" id="UP001244297"/>
    </source>
</evidence>
<dbReference type="SUPFAM" id="SSF53850">
    <property type="entry name" value="Periplasmic binding protein-like II"/>
    <property type="match status" value="1"/>
</dbReference>
<keyword evidence="2" id="KW-0574">Periplasm</keyword>
<gene>
    <name evidence="3" type="ORF">QWZ18_15335</name>
</gene>
<dbReference type="InterPro" id="IPR006059">
    <property type="entry name" value="SBP"/>
</dbReference>
<comment type="caution">
    <text evidence="3">The sequence shown here is derived from an EMBL/GenBank/DDBJ whole genome shotgun (WGS) entry which is preliminary data.</text>
</comment>
<dbReference type="EMBL" id="JAUFPT010000054">
    <property type="protein sequence ID" value="MDN3571996.1"/>
    <property type="molecule type" value="Genomic_DNA"/>
</dbReference>
<evidence type="ECO:0000313" key="3">
    <source>
        <dbReference type="EMBL" id="MDN3571996.1"/>
    </source>
</evidence>
<organism evidence="3 4">
    <name type="scientific">Methylobacterium longum</name>
    <dbReference type="NCBI Taxonomy" id="767694"/>
    <lineage>
        <taxon>Bacteria</taxon>
        <taxon>Pseudomonadati</taxon>
        <taxon>Pseudomonadota</taxon>
        <taxon>Alphaproteobacteria</taxon>
        <taxon>Hyphomicrobiales</taxon>
        <taxon>Methylobacteriaceae</taxon>
        <taxon>Methylobacterium</taxon>
    </lineage>
</organism>
<dbReference type="Pfam" id="PF13416">
    <property type="entry name" value="SBP_bac_8"/>
    <property type="match status" value="1"/>
</dbReference>
<reference evidence="4" key="1">
    <citation type="journal article" date="2019" name="Int. J. Syst. Evol. Microbiol.">
        <title>The Global Catalogue of Microorganisms (GCM) 10K type strain sequencing project: providing services to taxonomists for standard genome sequencing and annotation.</title>
        <authorList>
            <consortium name="The Broad Institute Genomics Platform"/>
            <consortium name="The Broad Institute Genome Sequencing Center for Infectious Disease"/>
            <person name="Wu L."/>
            <person name="Ma J."/>
        </authorList>
    </citation>
    <scope>NUCLEOTIDE SEQUENCE [LARGE SCALE GENOMIC DNA]</scope>
    <source>
        <strain evidence="4">CECT 7806</strain>
    </source>
</reference>
<dbReference type="RefSeq" id="WP_238286984.1">
    <property type="nucleotide sequence ID" value="NZ_BPQS01000008.1"/>
</dbReference>
<evidence type="ECO:0000256" key="1">
    <source>
        <dbReference type="ARBA" id="ARBA00022729"/>
    </source>
</evidence>
<protein>
    <submittedName>
        <fullName evidence="3">Extracellular solute-binding protein</fullName>
    </submittedName>
</protein>
<keyword evidence="4" id="KW-1185">Reference proteome</keyword>
<evidence type="ECO:0000256" key="2">
    <source>
        <dbReference type="ARBA" id="ARBA00022764"/>
    </source>
</evidence>
<dbReference type="PANTHER" id="PTHR30222:SF17">
    <property type="entry name" value="SPERMIDINE_PUTRESCINE-BINDING PERIPLASMIC PROTEIN"/>
    <property type="match status" value="1"/>
</dbReference>
<dbReference type="PROSITE" id="PS51318">
    <property type="entry name" value="TAT"/>
    <property type="match status" value="1"/>
</dbReference>
<keyword evidence="1" id="KW-0732">Signal</keyword>
<accession>A0ABT8ARE0</accession>
<dbReference type="Proteomes" id="UP001244297">
    <property type="component" value="Unassembled WGS sequence"/>
</dbReference>
<sequence>MDLPAKDLPSKPSRRTLLQGAAALAATPVTGFPAVHAAEPVTLRYLGTAVNQSADIARKVKEDLGLTIEYIPVVTDEVTKRAVTQPNSFDLIDAEYFSLKKILPSGNLQGMDAKRIKLADKISSVFTKGEVAGKQIGDQGTAPRKVFYLEGQESKKFAGEQTGWISLIPTVYNADTLGIRPDLIKVPVTSWKELLNPAFKGRASILNIPSIGIMDAAMVVEATGDYTYGDKGNMTKPEIDRTIKVLIEAKRAGQFRAFWQDFNESVNLMASGETVIQSMWSPAVTKVRAQGVPCTYQPLKEGYRAWASGFGIPKTLSGRKLDAAYDFINWFLSGWAGAYLNRQGYYSAVLETAKDNMQPDEWAFWMEGKPAEKDILGPDGTLIERAGATRDGGSFEQRMGAVACWNAVMDENTYMVRKWNEFIAA</sequence>
<dbReference type="PANTHER" id="PTHR30222">
    <property type="entry name" value="SPERMIDINE/PUTRESCINE-BINDING PERIPLASMIC PROTEIN"/>
    <property type="match status" value="1"/>
</dbReference>